<accession>A0ACB9QBE2</accession>
<dbReference type="EMBL" id="CM042885">
    <property type="protein sequence ID" value="KAI4363646.1"/>
    <property type="molecule type" value="Genomic_DNA"/>
</dbReference>
<reference evidence="2" key="1">
    <citation type="journal article" date="2023" name="Front. Plant Sci.">
        <title>Chromosomal-level genome assembly of Melastoma candidum provides insights into trichome evolution.</title>
        <authorList>
            <person name="Zhong Y."/>
            <person name="Wu W."/>
            <person name="Sun C."/>
            <person name="Zou P."/>
            <person name="Liu Y."/>
            <person name="Dai S."/>
            <person name="Zhou R."/>
        </authorList>
    </citation>
    <scope>NUCLEOTIDE SEQUENCE [LARGE SCALE GENOMIC DNA]</scope>
</reference>
<organism evidence="1 2">
    <name type="scientific">Melastoma candidum</name>
    <dbReference type="NCBI Taxonomy" id="119954"/>
    <lineage>
        <taxon>Eukaryota</taxon>
        <taxon>Viridiplantae</taxon>
        <taxon>Streptophyta</taxon>
        <taxon>Embryophyta</taxon>
        <taxon>Tracheophyta</taxon>
        <taxon>Spermatophyta</taxon>
        <taxon>Magnoliopsida</taxon>
        <taxon>eudicotyledons</taxon>
        <taxon>Gunneridae</taxon>
        <taxon>Pentapetalae</taxon>
        <taxon>rosids</taxon>
        <taxon>malvids</taxon>
        <taxon>Myrtales</taxon>
        <taxon>Melastomataceae</taxon>
        <taxon>Melastomatoideae</taxon>
        <taxon>Melastomateae</taxon>
        <taxon>Melastoma</taxon>
    </lineage>
</organism>
<protein>
    <submittedName>
        <fullName evidence="1">Uncharacterized protein</fullName>
    </submittedName>
</protein>
<proteinExistence type="predicted"/>
<dbReference type="Proteomes" id="UP001057402">
    <property type="component" value="Chromosome 6"/>
</dbReference>
<gene>
    <name evidence="1" type="ORF">MLD38_019837</name>
</gene>
<evidence type="ECO:0000313" key="2">
    <source>
        <dbReference type="Proteomes" id="UP001057402"/>
    </source>
</evidence>
<evidence type="ECO:0000313" key="1">
    <source>
        <dbReference type="EMBL" id="KAI4363646.1"/>
    </source>
</evidence>
<name>A0ACB9QBE2_9MYRT</name>
<sequence>MEHEQPSGHWTNEKHCHYLDAMESSFVRTMLEERSAGRSTRLDRYIPDSSDSTRDSPSRTWNKHHNSSSSSSSECFMGPGKGKKDARDDNKRWRRHPTTDDNSVLDQVVPQMSYKGDKGGKD</sequence>
<comment type="caution">
    <text evidence="1">The sequence shown here is derived from an EMBL/GenBank/DDBJ whole genome shotgun (WGS) entry which is preliminary data.</text>
</comment>
<keyword evidence="2" id="KW-1185">Reference proteome</keyword>